<dbReference type="PROSITE" id="PS01032">
    <property type="entry name" value="PPM_1"/>
    <property type="match status" value="1"/>
</dbReference>
<dbReference type="Proteomes" id="UP001470230">
    <property type="component" value="Unassembled WGS sequence"/>
</dbReference>
<gene>
    <name evidence="6" type="ORF">M9Y10_039447</name>
</gene>
<proteinExistence type="inferred from homology"/>
<keyword evidence="7" id="KW-1185">Reference proteome</keyword>
<dbReference type="CDD" id="cd00143">
    <property type="entry name" value="PP2Cc"/>
    <property type="match status" value="1"/>
</dbReference>
<reference evidence="6 7" key="1">
    <citation type="submission" date="2024-04" db="EMBL/GenBank/DDBJ databases">
        <title>Tritrichomonas musculus Genome.</title>
        <authorList>
            <person name="Alves-Ferreira E."/>
            <person name="Grigg M."/>
            <person name="Lorenzi H."/>
            <person name="Galac M."/>
        </authorList>
    </citation>
    <scope>NUCLEOTIDE SEQUENCE [LARGE SCALE GENOMIC DNA]</scope>
    <source>
        <strain evidence="6 7">EAF2021</strain>
    </source>
</reference>
<keyword evidence="1" id="KW-0479">Metal-binding</keyword>
<feature type="domain" description="PPM-type phosphatase" evidence="5">
    <location>
        <begin position="16"/>
        <end position="254"/>
    </location>
</feature>
<dbReference type="PROSITE" id="PS51746">
    <property type="entry name" value="PPM_2"/>
    <property type="match status" value="1"/>
</dbReference>
<dbReference type="SMART" id="SM00332">
    <property type="entry name" value="PP2Cc"/>
    <property type="match status" value="1"/>
</dbReference>
<dbReference type="Pfam" id="PF00481">
    <property type="entry name" value="PP2C"/>
    <property type="match status" value="1"/>
</dbReference>
<comment type="similarity">
    <text evidence="4">Belongs to the PP2C family.</text>
</comment>
<dbReference type="InterPro" id="IPR000222">
    <property type="entry name" value="PP2C_BS"/>
</dbReference>
<dbReference type="PANTHER" id="PTHR47992">
    <property type="entry name" value="PROTEIN PHOSPHATASE"/>
    <property type="match status" value="1"/>
</dbReference>
<name>A0ABR2KD68_9EUKA</name>
<evidence type="ECO:0000313" key="7">
    <source>
        <dbReference type="Proteomes" id="UP001470230"/>
    </source>
</evidence>
<sequence>MTEDPLVIKVGNSKYNYGNCEKIGERPTMEDATVIAGDVPAKNYCYFAVYDGHGGPHVSHYAGKHIHESFIRHFTKEKDVVKSINAAFEEVNKYLMEKWPEEGCTAGVIIVSDDKVYSVNLGDVRAVMVYPDGKVERLSYDHKASDPEEKKMIEKSGFKVIRNRILGILAVSRALGDGEFEGIVGTETYVTEKERVDGAKVILACDGIWDVLSDEEAGKIAREINDPKEAAKAIVNKSLEKDTTDNVSCIVIDLTSK</sequence>
<dbReference type="EMBL" id="JAPFFF010000006">
    <property type="protein sequence ID" value="KAK8888377.1"/>
    <property type="molecule type" value="Genomic_DNA"/>
</dbReference>
<evidence type="ECO:0000256" key="1">
    <source>
        <dbReference type="ARBA" id="ARBA00022723"/>
    </source>
</evidence>
<evidence type="ECO:0000259" key="5">
    <source>
        <dbReference type="PROSITE" id="PS51746"/>
    </source>
</evidence>
<comment type="caution">
    <text evidence="6">The sequence shown here is derived from an EMBL/GenBank/DDBJ whole genome shotgun (WGS) entry which is preliminary data.</text>
</comment>
<dbReference type="SUPFAM" id="SSF81606">
    <property type="entry name" value="PP2C-like"/>
    <property type="match status" value="1"/>
</dbReference>
<evidence type="ECO:0000256" key="2">
    <source>
        <dbReference type="ARBA" id="ARBA00022801"/>
    </source>
</evidence>
<evidence type="ECO:0000256" key="4">
    <source>
        <dbReference type="RuleBase" id="RU003465"/>
    </source>
</evidence>
<keyword evidence="3 4" id="KW-0904">Protein phosphatase</keyword>
<dbReference type="InterPro" id="IPR015655">
    <property type="entry name" value="PP2C"/>
</dbReference>
<organism evidence="6 7">
    <name type="scientific">Tritrichomonas musculus</name>
    <dbReference type="NCBI Taxonomy" id="1915356"/>
    <lineage>
        <taxon>Eukaryota</taxon>
        <taxon>Metamonada</taxon>
        <taxon>Parabasalia</taxon>
        <taxon>Tritrichomonadida</taxon>
        <taxon>Tritrichomonadidae</taxon>
        <taxon>Tritrichomonas</taxon>
    </lineage>
</organism>
<dbReference type="InterPro" id="IPR036457">
    <property type="entry name" value="PPM-type-like_dom_sf"/>
</dbReference>
<protein>
    <recommendedName>
        <fullName evidence="5">PPM-type phosphatase domain-containing protein</fullName>
    </recommendedName>
</protein>
<evidence type="ECO:0000313" key="6">
    <source>
        <dbReference type="EMBL" id="KAK8888377.1"/>
    </source>
</evidence>
<dbReference type="Gene3D" id="3.60.40.10">
    <property type="entry name" value="PPM-type phosphatase domain"/>
    <property type="match status" value="1"/>
</dbReference>
<dbReference type="InterPro" id="IPR001932">
    <property type="entry name" value="PPM-type_phosphatase-like_dom"/>
</dbReference>
<evidence type="ECO:0000256" key="3">
    <source>
        <dbReference type="ARBA" id="ARBA00022912"/>
    </source>
</evidence>
<keyword evidence="2 4" id="KW-0378">Hydrolase</keyword>
<accession>A0ABR2KD68</accession>